<protein>
    <recommendedName>
        <fullName evidence="3">DUF4901 domain-containing protein</fullName>
    </recommendedName>
</protein>
<evidence type="ECO:0008006" key="3">
    <source>
        <dbReference type="Google" id="ProtNLM"/>
    </source>
</evidence>
<proteinExistence type="predicted"/>
<name>A0A941DXJ9_9BACI</name>
<accession>A0A941DXJ9</accession>
<evidence type="ECO:0000313" key="2">
    <source>
        <dbReference type="Proteomes" id="UP000675284"/>
    </source>
</evidence>
<sequence length="422" mass="48463">MHKRVQKLIDVTADELGLDKYYLKRHSFVKEENPNEGVSYELTMEWFPNEAAETEEGLNPPGTAVVDVDLHSERIKKIIFVNDISYAHAEALTVIHQTSEQIIEWVEEMTGLEYGRQFQLVEESKNEMHFRSAVDNIPVYPGGNIDITFNEQGQLTLFSIHGSFPTEDQVQWEPFALTSEIVEPIALDHCKLMEIPVENEQKWISVYGTSMFFLTNNGGKTISYDQVEKSIIYCNSVEPITWSHTSSASTISLEKIDLSPEISESEALSNNKEIDRKRSISKDEQTRIITEVSRLLQQELPDDNGQWKLTTIQQEHNYLFAILHPVKKDFRIIGPKIKVIMDSKTLKPLNYMDNRQLLDVFRDFKEAEMPVISKGEASEKLRSYLEISPVYVYQKGRYMLCGKIECSYVVDAVTGEMISLDE</sequence>
<evidence type="ECO:0000313" key="1">
    <source>
        <dbReference type="EMBL" id="MBR7797157.1"/>
    </source>
</evidence>
<organism evidence="1 2">
    <name type="scientific">Virgibacillus salarius</name>
    <dbReference type="NCBI Taxonomy" id="447199"/>
    <lineage>
        <taxon>Bacteria</taxon>
        <taxon>Bacillati</taxon>
        <taxon>Bacillota</taxon>
        <taxon>Bacilli</taxon>
        <taxon>Bacillales</taxon>
        <taxon>Bacillaceae</taxon>
        <taxon>Virgibacillus</taxon>
    </lineage>
</organism>
<keyword evidence="2" id="KW-1185">Reference proteome</keyword>
<gene>
    <name evidence="1" type="ORF">KCX74_14040</name>
</gene>
<dbReference type="AlphaFoldDB" id="A0A941DXJ9"/>
<comment type="caution">
    <text evidence="1">The sequence shown here is derived from an EMBL/GenBank/DDBJ whole genome shotgun (WGS) entry which is preliminary data.</text>
</comment>
<dbReference type="Proteomes" id="UP000675284">
    <property type="component" value="Unassembled WGS sequence"/>
</dbReference>
<reference evidence="1" key="1">
    <citation type="submission" date="2021-04" db="EMBL/GenBank/DDBJ databases">
        <title>Isolation and polyphasic classification of algal microorganism.</title>
        <authorList>
            <person name="Wang S."/>
        </authorList>
    </citation>
    <scope>NUCLEOTIDE SEQUENCE</scope>
    <source>
        <strain evidence="1">720a</strain>
    </source>
</reference>
<dbReference type="EMBL" id="JAGSOT010000044">
    <property type="protein sequence ID" value="MBR7797157.1"/>
    <property type="molecule type" value="Genomic_DNA"/>
</dbReference>
<dbReference type="RefSeq" id="WP_166530636.1">
    <property type="nucleotide sequence ID" value="NZ_JAGSOT010000044.1"/>
</dbReference>